<evidence type="ECO:0000259" key="7">
    <source>
        <dbReference type="PROSITE" id="PS00624"/>
    </source>
</evidence>
<dbReference type="InterPro" id="IPR000172">
    <property type="entry name" value="GMC_OxRdtase_N"/>
</dbReference>
<evidence type="ECO:0000256" key="2">
    <source>
        <dbReference type="ARBA" id="ARBA00010790"/>
    </source>
</evidence>
<proteinExistence type="inferred from homology"/>
<dbReference type="PROSITE" id="PS00623">
    <property type="entry name" value="GMC_OXRED_1"/>
    <property type="match status" value="1"/>
</dbReference>
<dbReference type="GO" id="GO:0016614">
    <property type="term" value="F:oxidoreductase activity, acting on CH-OH group of donors"/>
    <property type="evidence" value="ECO:0007669"/>
    <property type="project" value="InterPro"/>
</dbReference>
<dbReference type="Gene3D" id="3.50.50.60">
    <property type="entry name" value="FAD/NAD(P)-binding domain"/>
    <property type="match status" value="1"/>
</dbReference>
<feature type="domain" description="Glucose-methanol-choline oxidoreductase N-terminal" evidence="7">
    <location>
        <begin position="318"/>
        <end position="332"/>
    </location>
</feature>
<dbReference type="STRING" id="610380.E2BJK1"/>
<dbReference type="PANTHER" id="PTHR11552">
    <property type="entry name" value="GLUCOSE-METHANOL-CHOLINE GMC OXIDOREDUCTASE"/>
    <property type="match status" value="1"/>
</dbReference>
<dbReference type="PANTHER" id="PTHR11552:SF147">
    <property type="entry name" value="CHOLINE DEHYDROGENASE, MITOCHONDRIAL"/>
    <property type="match status" value="1"/>
</dbReference>
<dbReference type="SUPFAM" id="SSF51905">
    <property type="entry name" value="FAD/NAD(P)-binding domain"/>
    <property type="match status" value="1"/>
</dbReference>
<sequence length="624" mass="70330">MDSCMKQQCVAAASGDTTSAFLYMINFVLATYCDLSNVRNYPPDRTEEILRPTEKYPIDFDFIVVGAGSAGSVLANRLSEETKWKVLLIEAGDYPSANTEVPGMFIQLMGTPEDYYYDIQPERNACLGMNRKSCKWSKGKTLGGSSSINAMLFVIGNEDDYNGWSRMGNDGWSYDQVLPYFKKMQNCGSANTPEWRAKYCSPDGPLHVRYFNYTDRAMQEMIMNATRDMNIPTLEPLITDKFIGYGLAEGTLDEGRRMSAAKAYLTPAKGRSNLYLMRNARADAILLNGTEAYGVRVTLKNGKTVVLNASKEVILSAGSIGSPQLLMLSGIGPRQHLAQMGISSVVDLPVGKNLQDHVSWQGIYLAYRNESAIPPPPFTYFLDEAYQFLIHERGIFSSNVGFDIVGFVNVNNMTAKYPVTQFLHVHYLRWEINKLRLVMNLFDISNDIVRDLIKLLDEVDILQLMPILLRPKSLGELRLRSKDPAVPVAIYANYYSQQEDMDTMLRSLSYIKQLLQTETFVRKGLWLHHLDIPGCRHTEPDSDEYWRCNLRHMSTMFFHPVGTTKMGPRSDPTAVVDARLKVYGVQRLRVIDASIMPTIISGNTNAPTIMIAEKGADYIKEEHV</sequence>
<dbReference type="InParanoid" id="E2BJK1"/>
<dbReference type="InterPro" id="IPR007867">
    <property type="entry name" value="GMC_OxRtase_C"/>
</dbReference>
<dbReference type="Proteomes" id="UP000008237">
    <property type="component" value="Unassembled WGS sequence"/>
</dbReference>
<accession>E2BJK1</accession>
<dbReference type="AlphaFoldDB" id="E2BJK1"/>
<dbReference type="SUPFAM" id="SSF54373">
    <property type="entry name" value="FAD-linked reductases, C-terminal domain"/>
    <property type="match status" value="1"/>
</dbReference>
<name>E2BJK1_HARSA</name>
<feature type="domain" description="Glucose-methanol-choline oxidoreductase N-terminal" evidence="6">
    <location>
        <begin position="139"/>
        <end position="162"/>
    </location>
</feature>
<evidence type="ECO:0000313" key="9">
    <source>
        <dbReference type="Proteomes" id="UP000008237"/>
    </source>
</evidence>
<dbReference type="EMBL" id="GL448571">
    <property type="protein sequence ID" value="EFN84158.1"/>
    <property type="molecule type" value="Genomic_DNA"/>
</dbReference>
<evidence type="ECO:0000256" key="3">
    <source>
        <dbReference type="ARBA" id="ARBA00022630"/>
    </source>
</evidence>
<dbReference type="Pfam" id="PF05199">
    <property type="entry name" value="GMC_oxred_C"/>
    <property type="match status" value="1"/>
</dbReference>
<dbReference type="PROSITE" id="PS00624">
    <property type="entry name" value="GMC_OXRED_2"/>
    <property type="match status" value="1"/>
</dbReference>
<keyword evidence="4 5" id="KW-0274">FAD</keyword>
<gene>
    <name evidence="8" type="ORF">EAI_11195</name>
</gene>
<evidence type="ECO:0000256" key="5">
    <source>
        <dbReference type="RuleBase" id="RU003968"/>
    </source>
</evidence>
<evidence type="ECO:0000259" key="6">
    <source>
        <dbReference type="PROSITE" id="PS00623"/>
    </source>
</evidence>
<dbReference type="OrthoDB" id="269227at2759"/>
<comment type="similarity">
    <text evidence="2 5">Belongs to the GMC oxidoreductase family.</text>
</comment>
<evidence type="ECO:0000313" key="8">
    <source>
        <dbReference type="EMBL" id="EFN84158.1"/>
    </source>
</evidence>
<reference evidence="8 9" key="1">
    <citation type="journal article" date="2010" name="Science">
        <title>Genomic comparison of the ants Camponotus floridanus and Harpegnathos saltator.</title>
        <authorList>
            <person name="Bonasio R."/>
            <person name="Zhang G."/>
            <person name="Ye C."/>
            <person name="Mutti N.S."/>
            <person name="Fang X."/>
            <person name="Qin N."/>
            <person name="Donahue G."/>
            <person name="Yang P."/>
            <person name="Li Q."/>
            <person name="Li C."/>
            <person name="Zhang P."/>
            <person name="Huang Z."/>
            <person name="Berger S.L."/>
            <person name="Reinberg D."/>
            <person name="Wang J."/>
            <person name="Liebig J."/>
        </authorList>
    </citation>
    <scope>NUCLEOTIDE SEQUENCE [LARGE SCALE GENOMIC DNA]</scope>
    <source>
        <strain evidence="8 9">R22 G/1</strain>
    </source>
</reference>
<comment type="cofactor">
    <cofactor evidence="1">
        <name>FAD</name>
        <dbReference type="ChEBI" id="CHEBI:57692"/>
    </cofactor>
</comment>
<dbReference type="PIRSF" id="PIRSF000137">
    <property type="entry name" value="Alcohol_oxidase"/>
    <property type="match status" value="1"/>
</dbReference>
<dbReference type="GO" id="GO:0050660">
    <property type="term" value="F:flavin adenine dinucleotide binding"/>
    <property type="evidence" value="ECO:0007669"/>
    <property type="project" value="InterPro"/>
</dbReference>
<dbReference type="Pfam" id="PF00732">
    <property type="entry name" value="GMC_oxred_N"/>
    <property type="match status" value="1"/>
</dbReference>
<dbReference type="OMA" id="MYASMIG"/>
<keyword evidence="3 5" id="KW-0285">Flavoprotein</keyword>
<dbReference type="Gene3D" id="3.30.560.10">
    <property type="entry name" value="Glucose Oxidase, domain 3"/>
    <property type="match status" value="1"/>
</dbReference>
<keyword evidence="9" id="KW-1185">Reference proteome</keyword>
<evidence type="ECO:0000256" key="4">
    <source>
        <dbReference type="ARBA" id="ARBA00022827"/>
    </source>
</evidence>
<evidence type="ECO:0000256" key="1">
    <source>
        <dbReference type="ARBA" id="ARBA00001974"/>
    </source>
</evidence>
<dbReference type="InterPro" id="IPR012132">
    <property type="entry name" value="GMC_OxRdtase"/>
</dbReference>
<protein>
    <submittedName>
        <fullName evidence="8">Glucose dehydrogenase [acceptor]</fullName>
    </submittedName>
</protein>
<dbReference type="InterPro" id="IPR036188">
    <property type="entry name" value="FAD/NAD-bd_sf"/>
</dbReference>
<organism evidence="9">
    <name type="scientific">Harpegnathos saltator</name>
    <name type="common">Jerdon's jumping ant</name>
    <dbReference type="NCBI Taxonomy" id="610380"/>
    <lineage>
        <taxon>Eukaryota</taxon>
        <taxon>Metazoa</taxon>
        <taxon>Ecdysozoa</taxon>
        <taxon>Arthropoda</taxon>
        <taxon>Hexapoda</taxon>
        <taxon>Insecta</taxon>
        <taxon>Pterygota</taxon>
        <taxon>Neoptera</taxon>
        <taxon>Endopterygota</taxon>
        <taxon>Hymenoptera</taxon>
        <taxon>Apocrita</taxon>
        <taxon>Aculeata</taxon>
        <taxon>Formicoidea</taxon>
        <taxon>Formicidae</taxon>
        <taxon>Ponerinae</taxon>
        <taxon>Ponerini</taxon>
        <taxon>Harpegnathos</taxon>
    </lineage>
</organism>